<dbReference type="PANTHER" id="PTHR22792">
    <property type="entry name" value="LUPUS LA PROTEIN-RELATED"/>
    <property type="match status" value="1"/>
</dbReference>
<dbReference type="InterPro" id="IPR036388">
    <property type="entry name" value="WH-like_DNA-bd_sf"/>
</dbReference>
<keyword evidence="1 2" id="KW-0694">RNA-binding</keyword>
<feature type="compositionally biased region" description="Polar residues" evidence="3">
    <location>
        <begin position="50"/>
        <end position="59"/>
    </location>
</feature>
<dbReference type="InterPro" id="IPR045180">
    <property type="entry name" value="La_dom_prot"/>
</dbReference>
<dbReference type="Gene3D" id="3.30.70.330">
    <property type="match status" value="1"/>
</dbReference>
<feature type="region of interest" description="Disordered" evidence="3">
    <location>
        <begin position="240"/>
        <end position="275"/>
    </location>
</feature>
<gene>
    <name evidence="5" type="primary">LOC100187110</name>
</gene>
<dbReference type="Gene3D" id="1.10.10.10">
    <property type="entry name" value="Winged helix-like DNA-binding domain superfamily/Winged helix DNA-binding domain"/>
    <property type="match status" value="1"/>
</dbReference>
<feature type="region of interest" description="Disordered" evidence="3">
    <location>
        <begin position="17"/>
        <end position="63"/>
    </location>
</feature>
<organism evidence="5">
    <name type="scientific">Phallusia mammillata</name>
    <dbReference type="NCBI Taxonomy" id="59560"/>
    <lineage>
        <taxon>Eukaryota</taxon>
        <taxon>Metazoa</taxon>
        <taxon>Chordata</taxon>
        <taxon>Tunicata</taxon>
        <taxon>Ascidiacea</taxon>
        <taxon>Phlebobranchia</taxon>
        <taxon>Ascidiidae</taxon>
        <taxon>Phallusia</taxon>
    </lineage>
</organism>
<dbReference type="GO" id="GO:0005634">
    <property type="term" value="C:nucleus"/>
    <property type="evidence" value="ECO:0007669"/>
    <property type="project" value="TreeGrafter"/>
</dbReference>
<evidence type="ECO:0000256" key="2">
    <source>
        <dbReference type="PROSITE-ProRule" id="PRU00332"/>
    </source>
</evidence>
<sequence>MTVDVEKPKAIFEGVSVMEKSEHTKSTTKKREGRTRRPRNHSSRRGQRTGHFTNFNRQKSLPPMPPMYPIPPCAGAPPMMPPPGHCLHERPMMCCHPHHHQIPPQMPQNQPFHPQPFVHPAITYLPSPVQQLCEAPPITPQIQMTPYGLVTATTFDGTTFYHYERPVNHDNNAHPEQVENNKNEQGTVMHPFRPAGILRTDSFSTQSPNSSVSASPNCRYSSFPSFSTSASVCSSRCSSPFLTSTDSSSVTRDSGVVSRESTDDDTASLNGETSPDAKYEMMLQMIMEQAEEIFSDEHLTKDLYLLRQIRRTARGFISVKLVASTKAIKKITRDLKSVVLALRRSGKLELNQDATKVRRNSPLPAKLPKCKDNVSVLATRLSADADLEKVAALFKSYGTIAQLRVLRPNVPLPHHLHGYATAIADLGKVTCAVVEFDDPKCAIKACKELQAKETEMQVCLLGPKVKKTLRKQTSAEKDVKIEEIAPKRALAVRHNSNDSARSDCDSGIYEVASSGLRLNSSSSVDEKESAEVKPEVDVCP</sequence>
<feature type="region of interest" description="Disordered" evidence="3">
    <location>
        <begin position="519"/>
        <end position="540"/>
    </location>
</feature>
<name>A0A6F9DJ48_9ASCI</name>
<feature type="compositionally biased region" description="Basic residues" evidence="3">
    <location>
        <begin position="26"/>
        <end position="48"/>
    </location>
</feature>
<dbReference type="InterPro" id="IPR036390">
    <property type="entry name" value="WH_DNA-bd_sf"/>
</dbReference>
<dbReference type="InterPro" id="IPR035979">
    <property type="entry name" value="RBD_domain_sf"/>
</dbReference>
<dbReference type="SMART" id="SM00715">
    <property type="entry name" value="LA"/>
    <property type="match status" value="1"/>
</dbReference>
<dbReference type="PANTHER" id="PTHR22792:SF140">
    <property type="entry name" value="ACHILLES, ISOFORM A"/>
    <property type="match status" value="1"/>
</dbReference>
<evidence type="ECO:0000256" key="3">
    <source>
        <dbReference type="SAM" id="MobiDB-lite"/>
    </source>
</evidence>
<dbReference type="AlphaFoldDB" id="A0A6F9DJ48"/>
<dbReference type="GO" id="GO:0003729">
    <property type="term" value="F:mRNA binding"/>
    <property type="evidence" value="ECO:0007669"/>
    <property type="project" value="TreeGrafter"/>
</dbReference>
<dbReference type="SUPFAM" id="SSF46785">
    <property type="entry name" value="Winged helix' DNA-binding domain"/>
    <property type="match status" value="1"/>
</dbReference>
<evidence type="ECO:0000313" key="5">
    <source>
        <dbReference type="EMBL" id="CAB3263050.1"/>
    </source>
</evidence>
<dbReference type="InterPro" id="IPR006630">
    <property type="entry name" value="La_HTH"/>
</dbReference>
<accession>A0A6F9DJ48</accession>
<feature type="compositionally biased region" description="Low complexity" evidence="3">
    <location>
        <begin position="240"/>
        <end position="259"/>
    </location>
</feature>
<feature type="domain" description="HTH La-type RNA-binding" evidence="4">
    <location>
        <begin position="276"/>
        <end position="367"/>
    </location>
</feature>
<protein>
    <submittedName>
        <fullName evidence="5">Uncharacterized protein LOC100187110</fullName>
    </submittedName>
</protein>
<dbReference type="InterPro" id="IPR012677">
    <property type="entry name" value="Nucleotide-bd_a/b_plait_sf"/>
</dbReference>
<evidence type="ECO:0000259" key="4">
    <source>
        <dbReference type="PROSITE" id="PS50961"/>
    </source>
</evidence>
<evidence type="ECO:0000256" key="1">
    <source>
        <dbReference type="ARBA" id="ARBA00022884"/>
    </source>
</evidence>
<proteinExistence type="evidence at transcript level"/>
<dbReference type="EMBL" id="LR787188">
    <property type="protein sequence ID" value="CAB3263050.1"/>
    <property type="molecule type" value="mRNA"/>
</dbReference>
<dbReference type="PROSITE" id="PS50961">
    <property type="entry name" value="HTH_LA"/>
    <property type="match status" value="1"/>
</dbReference>
<feature type="compositionally biased region" description="Basic and acidic residues" evidence="3">
    <location>
        <begin position="524"/>
        <end position="540"/>
    </location>
</feature>
<dbReference type="Pfam" id="PF05383">
    <property type="entry name" value="La"/>
    <property type="match status" value="1"/>
</dbReference>
<reference evidence="5" key="1">
    <citation type="submission" date="2020-04" db="EMBL/GenBank/DDBJ databases">
        <authorList>
            <person name="Neveu A P."/>
        </authorList>
    </citation>
    <scope>NUCLEOTIDE SEQUENCE</scope>
    <source>
        <tissue evidence="5">Whole embryo</tissue>
    </source>
</reference>
<dbReference type="SUPFAM" id="SSF54928">
    <property type="entry name" value="RNA-binding domain, RBD"/>
    <property type="match status" value="1"/>
</dbReference>